<accession>A0A420ERU0</accession>
<evidence type="ECO:0000313" key="1">
    <source>
        <dbReference type="EMBL" id="RKF23436.1"/>
    </source>
</evidence>
<dbReference type="EMBL" id="RAPF01000001">
    <property type="protein sequence ID" value="RKF23436.1"/>
    <property type="molecule type" value="Genomic_DNA"/>
</dbReference>
<sequence>MVENLIEGRIMDVARIFDEEWSADGRLSETFGVTRDQLIQIVKEVVGARADAVENDPLTAAGQFAYIHGTRNVRALFRTRGWHLDRKDNIELVRHPERGLTISYQSVDLAASVDHSPLAISGKGAGAERAIEEAQLSLFRKEELDRSATPKVGPINTGMWFFCVSVNGDDVRAELSLASGVSGGNFKGFIERIFIVKKGEWERIRLGTHDDSDAVDFEPVVIRKR</sequence>
<protein>
    <submittedName>
        <fullName evidence="1">Uncharacterized protein</fullName>
    </submittedName>
</protein>
<keyword evidence="2" id="KW-1185">Reference proteome</keyword>
<proteinExistence type="predicted"/>
<dbReference type="Proteomes" id="UP000284395">
    <property type="component" value="Unassembled WGS sequence"/>
</dbReference>
<reference evidence="1 2" key="1">
    <citation type="submission" date="2018-09" db="EMBL/GenBank/DDBJ databases">
        <title>Altererythrobacter spongiae sp. nov., isolated from a marine sponge.</title>
        <authorList>
            <person name="Zhuang L."/>
            <person name="Luo L."/>
        </authorList>
    </citation>
    <scope>NUCLEOTIDE SEQUENCE [LARGE SCALE GENOMIC DNA]</scope>
    <source>
        <strain evidence="1 2">HN-Y73</strain>
    </source>
</reference>
<organism evidence="1 2">
    <name type="scientific">Altericroceibacterium spongiae</name>
    <dbReference type="NCBI Taxonomy" id="2320269"/>
    <lineage>
        <taxon>Bacteria</taxon>
        <taxon>Pseudomonadati</taxon>
        <taxon>Pseudomonadota</taxon>
        <taxon>Alphaproteobacteria</taxon>
        <taxon>Sphingomonadales</taxon>
        <taxon>Erythrobacteraceae</taxon>
        <taxon>Altericroceibacterium</taxon>
    </lineage>
</organism>
<name>A0A420ERU0_9SPHN</name>
<evidence type="ECO:0000313" key="2">
    <source>
        <dbReference type="Proteomes" id="UP000284395"/>
    </source>
</evidence>
<comment type="caution">
    <text evidence="1">The sequence shown here is derived from an EMBL/GenBank/DDBJ whole genome shotgun (WGS) entry which is preliminary data.</text>
</comment>
<gene>
    <name evidence="1" type="ORF">D6851_02930</name>
</gene>
<dbReference type="AlphaFoldDB" id="A0A420ERU0"/>